<keyword evidence="3" id="KW-1185">Reference proteome</keyword>
<dbReference type="EMBL" id="NHYD01002806">
    <property type="protein sequence ID" value="PPQ84805.1"/>
    <property type="molecule type" value="Genomic_DNA"/>
</dbReference>
<dbReference type="OrthoDB" id="2835991at2759"/>
<feature type="compositionally biased region" description="Basic and acidic residues" evidence="1">
    <location>
        <begin position="231"/>
        <end position="247"/>
    </location>
</feature>
<gene>
    <name evidence="2" type="ORF">CVT25_015168</name>
</gene>
<dbReference type="Proteomes" id="UP000283269">
    <property type="component" value="Unassembled WGS sequence"/>
</dbReference>
<name>A0A409X1Z7_PSICY</name>
<comment type="caution">
    <text evidence="2">The sequence shown here is derived from an EMBL/GenBank/DDBJ whole genome shotgun (WGS) entry which is preliminary data.</text>
</comment>
<feature type="compositionally biased region" description="Polar residues" evidence="1">
    <location>
        <begin position="525"/>
        <end position="536"/>
    </location>
</feature>
<dbReference type="AlphaFoldDB" id="A0A409X1Z7"/>
<sequence length="648" mass="70041">MSSRPSLPLDILISIIDIYKDNDDMEMLRTWSLVSSAFLFLSRPHLYRSFDMRKHQNLNPNYQAQASSLSSSSGRVLFIRFHRLISSNPHLAPLVRTVHILEPGSPYHLHHRGNAAAAASSSFTCEHPAFASLMGLLPNIACFGLHFAEPAWWQSLSRRFAGAMGALCGRASLRVLYLEGIRRVPLGVLNGCVGSGLRELHVRDVLFASPNPAAAAAASFTTGKAQAGPMSRHDSEEGREVDIHSPDPRSPQDQVERRGPIYLDSASFASSQIDVFTLAPPVFMLDISRLQDLTIDFNVHTLNAVWDIISRAEQSLRRLGIGQSEHALGHSLFRVTSFFERNVIAPRWDVDADISSTRATLRHLTRLAHLSITISLPNTRKHEIWERIAGEWCALLRTARDGAGPSQVSAVTVVVDVSYLGEKELGMVFLWNSIGGGGGGGGVQGSRSGSGSGSESESEAKTDGKGKGKKKKKEKARDHAPNILAGLDETLANTGLFPLLSAVTMDVRVPEAHMVAGILAGRTGSSASAAVNTNPGSDLDAESNATSSRAVVVGGNHQDVSRSRLDTDDIDIDADADIDRQATVRPNLHSLRLRRKARPVTIEDIKMAVNRMMDRTRRRLREGPGAGAGAPSGSRAGCFVVLVGVGTH</sequence>
<organism evidence="2 3">
    <name type="scientific">Psilocybe cyanescens</name>
    <dbReference type="NCBI Taxonomy" id="93625"/>
    <lineage>
        <taxon>Eukaryota</taxon>
        <taxon>Fungi</taxon>
        <taxon>Dikarya</taxon>
        <taxon>Basidiomycota</taxon>
        <taxon>Agaricomycotina</taxon>
        <taxon>Agaricomycetes</taxon>
        <taxon>Agaricomycetidae</taxon>
        <taxon>Agaricales</taxon>
        <taxon>Agaricineae</taxon>
        <taxon>Strophariaceae</taxon>
        <taxon>Psilocybe</taxon>
    </lineage>
</organism>
<feature type="region of interest" description="Disordered" evidence="1">
    <location>
        <begin position="218"/>
        <end position="256"/>
    </location>
</feature>
<evidence type="ECO:0000313" key="3">
    <source>
        <dbReference type="Proteomes" id="UP000283269"/>
    </source>
</evidence>
<feature type="compositionally biased region" description="Gly residues" evidence="1">
    <location>
        <begin position="440"/>
        <end position="452"/>
    </location>
</feature>
<accession>A0A409X1Z7</accession>
<evidence type="ECO:0000256" key="1">
    <source>
        <dbReference type="SAM" id="MobiDB-lite"/>
    </source>
</evidence>
<proteinExistence type="predicted"/>
<reference evidence="2 3" key="1">
    <citation type="journal article" date="2018" name="Evol. Lett.">
        <title>Horizontal gene cluster transfer increased hallucinogenic mushroom diversity.</title>
        <authorList>
            <person name="Reynolds H.T."/>
            <person name="Vijayakumar V."/>
            <person name="Gluck-Thaler E."/>
            <person name="Korotkin H.B."/>
            <person name="Matheny P.B."/>
            <person name="Slot J.C."/>
        </authorList>
    </citation>
    <scope>NUCLEOTIDE SEQUENCE [LARGE SCALE GENOMIC DNA]</scope>
    <source>
        <strain evidence="2 3">2631</strain>
    </source>
</reference>
<protein>
    <submittedName>
        <fullName evidence="2">Uncharacterized protein</fullName>
    </submittedName>
</protein>
<dbReference type="InParanoid" id="A0A409X1Z7"/>
<feature type="region of interest" description="Disordered" evidence="1">
    <location>
        <begin position="440"/>
        <end position="480"/>
    </location>
</feature>
<evidence type="ECO:0000313" key="2">
    <source>
        <dbReference type="EMBL" id="PPQ84805.1"/>
    </source>
</evidence>
<feature type="region of interest" description="Disordered" evidence="1">
    <location>
        <begin position="525"/>
        <end position="546"/>
    </location>
</feature>